<reference evidence="7 8" key="1">
    <citation type="submission" date="2023-08" db="EMBL/GenBank/DDBJ databases">
        <title>Annotated Genome Sequence of Vanrija albida AlHP1.</title>
        <authorList>
            <person name="Herzog R."/>
        </authorList>
    </citation>
    <scope>NUCLEOTIDE SEQUENCE [LARGE SCALE GENOMIC DNA]</scope>
    <source>
        <strain evidence="7 8">AlHP1</strain>
    </source>
</reference>
<evidence type="ECO:0000259" key="6">
    <source>
        <dbReference type="PROSITE" id="PS51714"/>
    </source>
</evidence>
<evidence type="ECO:0000313" key="8">
    <source>
        <dbReference type="Proteomes" id="UP001565368"/>
    </source>
</evidence>
<gene>
    <name evidence="7" type="primary">TSR1</name>
    <name evidence="7" type="ORF">Q8F55_005222</name>
</gene>
<sequence>MAPHAHHHRATLKQSNKGFKSRHASKGSLKAAAKGKPASPSHAGASHKAVAEAGAKKARLNQQSQRRDAKQRANREDAKFFQTSSGGGKVPRIVSIVPMLPSLSGPRFLADILPSLGISENEAAEISSKLDKQGASVIVPAPKFKTTLQINLLPPLELYTTLDAALVSDTIILLLSSTDEVQLEGEAILRCLQGQVGKSNIMTCVQAPLETPLTPSTRSLVHKSLLSFSRYFFPSVDKIHSADTPAESLLLARALCEASPSNINHPEGRAFVVAEGDSGVHWEAYPNDDGSQTHQGLLRITGTVRGGRLSANRLVHIPGHGDFQVSQILAAPPLSLHARRNAAAGMTGVEGQQVALSTPDESAEDLVAHNVPDLLANEQTWPTEEEMDSAPAASGLNAEGKRVKRVPKGTSAYQAAWIVDEDDVDDLDDAEDMSDDEAFSGDEDNGEPRNSFEDDEEEEEMEEVELDSRVDTHKDMAPEEEEEEYETYLRQRERAQQDDMSFPDEIDTPRHLAARTRFQRYRGLRSFRTSPWDPYENLPLEYGEIFQFENFSATQKRVEREAREDGVEIGTRVSVVIKDVPREVLVSRNPRLALIVHGLLQHEHKQTVLHFAVQRNTEFTEPVRAKEPLVLCVGPRRLVIRPLFSQHVRGGGKGVNNVHKSERFLKPGTTTVVSTFGPVCFGKSPCLLLRQQTSDGVPDLVATGSFTSSDPTRIIAKRIVLTGHPFKVHKKTATIRYMFFDREDVSYFQSVELHTKYGRTGHIREPLGTHGYFKAHFDGPVQQMDTVCMSLYKRQFPKWSEDFKPPQGTTRTLPIAGEQEMDVE</sequence>
<protein>
    <submittedName>
        <fullName evidence="7">Ribosome biogenesis protein tsr1</fullName>
    </submittedName>
</protein>
<dbReference type="InterPro" id="IPR012948">
    <property type="entry name" value="AARP2CN"/>
</dbReference>
<organism evidence="7 8">
    <name type="scientific">Vanrija albida</name>
    <dbReference type="NCBI Taxonomy" id="181172"/>
    <lineage>
        <taxon>Eukaryota</taxon>
        <taxon>Fungi</taxon>
        <taxon>Dikarya</taxon>
        <taxon>Basidiomycota</taxon>
        <taxon>Agaricomycotina</taxon>
        <taxon>Tremellomycetes</taxon>
        <taxon>Trichosporonales</taxon>
        <taxon>Trichosporonaceae</taxon>
        <taxon>Vanrija</taxon>
    </lineage>
</organism>
<feature type="compositionally biased region" description="Basic and acidic residues" evidence="5">
    <location>
        <begin position="466"/>
        <end position="477"/>
    </location>
</feature>
<feature type="region of interest" description="Disordered" evidence="5">
    <location>
        <begin position="803"/>
        <end position="824"/>
    </location>
</feature>
<name>A0ABR3Q190_9TREE</name>
<feature type="domain" description="Bms1-type G" evidence="6">
    <location>
        <begin position="90"/>
        <end position="261"/>
    </location>
</feature>
<feature type="compositionally biased region" description="Basic residues" evidence="5">
    <location>
        <begin position="1"/>
        <end position="11"/>
    </location>
</feature>
<dbReference type="InterPro" id="IPR007034">
    <property type="entry name" value="BMS1_TSR1_C"/>
</dbReference>
<feature type="region of interest" description="Disordered" evidence="5">
    <location>
        <begin position="422"/>
        <end position="488"/>
    </location>
</feature>
<dbReference type="Pfam" id="PF04950">
    <property type="entry name" value="RIBIOP_C"/>
    <property type="match status" value="1"/>
</dbReference>
<dbReference type="GeneID" id="95986265"/>
<feature type="region of interest" description="Disordered" evidence="5">
    <location>
        <begin position="382"/>
        <end position="407"/>
    </location>
</feature>
<comment type="similarity">
    <text evidence="4">Belongs to the TRAFAC class translation factor GTPase superfamily. Bms1-like GTPase family. TSR1 subfamily.</text>
</comment>
<accession>A0ABR3Q190</accession>
<evidence type="ECO:0000256" key="5">
    <source>
        <dbReference type="SAM" id="MobiDB-lite"/>
    </source>
</evidence>
<feature type="compositionally biased region" description="Acidic residues" evidence="5">
    <location>
        <begin position="422"/>
        <end position="445"/>
    </location>
</feature>
<evidence type="ECO:0000256" key="2">
    <source>
        <dbReference type="ARBA" id="ARBA00022517"/>
    </source>
</evidence>
<dbReference type="PANTHER" id="PTHR12858">
    <property type="entry name" value="RIBOSOME BIOGENESIS PROTEIN"/>
    <property type="match status" value="1"/>
</dbReference>
<keyword evidence="3" id="KW-0539">Nucleus</keyword>
<feature type="compositionally biased region" description="Acidic residues" evidence="5">
    <location>
        <begin position="453"/>
        <end position="465"/>
    </location>
</feature>
<proteinExistence type="inferred from homology"/>
<feature type="compositionally biased region" description="Basic and acidic residues" evidence="5">
    <location>
        <begin position="65"/>
        <end position="79"/>
    </location>
</feature>
<dbReference type="InterPro" id="IPR039761">
    <property type="entry name" value="Bms1/Tsr1"/>
</dbReference>
<dbReference type="Pfam" id="PF22298">
    <property type="entry name" value="Tsr1_G-like"/>
    <property type="match status" value="1"/>
</dbReference>
<evidence type="ECO:0000256" key="4">
    <source>
        <dbReference type="ARBA" id="ARBA00038288"/>
    </source>
</evidence>
<dbReference type="PROSITE" id="PS51714">
    <property type="entry name" value="G_BMS1"/>
    <property type="match status" value="1"/>
</dbReference>
<keyword evidence="2" id="KW-0690">Ribosome biogenesis</keyword>
<dbReference type="EMBL" id="JBBXJM010000004">
    <property type="protein sequence ID" value="KAL1408410.1"/>
    <property type="molecule type" value="Genomic_DNA"/>
</dbReference>
<feature type="compositionally biased region" description="Low complexity" evidence="5">
    <location>
        <begin position="26"/>
        <end position="43"/>
    </location>
</feature>
<comment type="caution">
    <text evidence="7">The sequence shown here is derived from an EMBL/GenBank/DDBJ whole genome shotgun (WGS) entry which is preliminary data.</text>
</comment>
<dbReference type="PANTHER" id="PTHR12858:SF1">
    <property type="entry name" value="PRE-RRNA-PROCESSING PROTEIN TSR1 HOMOLOG"/>
    <property type="match status" value="1"/>
</dbReference>
<dbReference type="SMART" id="SM01362">
    <property type="entry name" value="DUF663"/>
    <property type="match status" value="1"/>
</dbReference>
<keyword evidence="8" id="KW-1185">Reference proteome</keyword>
<evidence type="ECO:0000256" key="3">
    <source>
        <dbReference type="ARBA" id="ARBA00023242"/>
    </source>
</evidence>
<dbReference type="RefSeq" id="XP_069208354.1">
    <property type="nucleotide sequence ID" value="XM_069353712.1"/>
</dbReference>
<feature type="region of interest" description="Disordered" evidence="5">
    <location>
        <begin position="1"/>
        <end position="86"/>
    </location>
</feature>
<dbReference type="InterPro" id="IPR030387">
    <property type="entry name" value="G_Bms1/Tsr1_dom"/>
</dbReference>
<dbReference type="SMART" id="SM00785">
    <property type="entry name" value="AARP2CN"/>
    <property type="match status" value="1"/>
</dbReference>
<dbReference type="Proteomes" id="UP001565368">
    <property type="component" value="Unassembled WGS sequence"/>
</dbReference>
<comment type="subcellular location">
    <subcellularLocation>
        <location evidence="1">Nucleus</location>
        <location evidence="1">Nucleolus</location>
    </subcellularLocation>
</comment>
<dbReference type="Pfam" id="PF08142">
    <property type="entry name" value="AARP2CN"/>
    <property type="match status" value="1"/>
</dbReference>
<evidence type="ECO:0000256" key="1">
    <source>
        <dbReference type="ARBA" id="ARBA00004604"/>
    </source>
</evidence>
<evidence type="ECO:0000313" key="7">
    <source>
        <dbReference type="EMBL" id="KAL1408410.1"/>
    </source>
</evidence>